<dbReference type="Proteomes" id="UP000814128">
    <property type="component" value="Unassembled WGS sequence"/>
</dbReference>
<comment type="caution">
    <text evidence="1">The sequence shown here is derived from an EMBL/GenBank/DDBJ whole genome shotgun (WGS) entry which is preliminary data.</text>
</comment>
<name>A0ACB8QY31_9AGAM</name>
<protein>
    <submittedName>
        <fullName evidence="1">Origin recognition complex, subunit 2</fullName>
    </submittedName>
</protein>
<sequence length="370" mass="40672">AFDAYFAHAVRRSQTSANVFTQIIQPLSADEYATGIQSAFYQNPSQTLSESLFRYHRAYFSGFMRELDEGFNLFFYGLGSKRRLLNIFTTSYLRKRGETIVLNAYHPNFLVKDLIPACAKVRGIADLPLTSGGIESHLQRVAQLFSASSCKRQLYIVIHNLDAPVLRSSKARALLSILLSSSNIRMIGSLDHLNAPLLFDPSGLFSAGSSSLSTIQNSWLWHDLTSLEGYNIELAFADKSSIRGASSRAQVDVPTVISGTGGTQMTESAAQHVLLSVTNKAKKLFALLARHQLDAGGESEGMSQADQSMAYDQLFTIARDNFVATSDGALRTLLGEFRDHGLVVTTSTGTLGAAEMLWIPMRKERLTRLV</sequence>
<feature type="non-terminal residue" evidence="1">
    <location>
        <position position="1"/>
    </location>
</feature>
<evidence type="ECO:0000313" key="2">
    <source>
        <dbReference type="Proteomes" id="UP000814128"/>
    </source>
</evidence>
<gene>
    <name evidence="1" type="ORF">K488DRAFT_6924</name>
</gene>
<organism evidence="1 2">
    <name type="scientific">Vararia minispora EC-137</name>
    <dbReference type="NCBI Taxonomy" id="1314806"/>
    <lineage>
        <taxon>Eukaryota</taxon>
        <taxon>Fungi</taxon>
        <taxon>Dikarya</taxon>
        <taxon>Basidiomycota</taxon>
        <taxon>Agaricomycotina</taxon>
        <taxon>Agaricomycetes</taxon>
        <taxon>Russulales</taxon>
        <taxon>Lachnocladiaceae</taxon>
        <taxon>Vararia</taxon>
    </lineage>
</organism>
<dbReference type="EMBL" id="MU273475">
    <property type="protein sequence ID" value="KAI0036166.1"/>
    <property type="molecule type" value="Genomic_DNA"/>
</dbReference>
<feature type="non-terminal residue" evidence="1">
    <location>
        <position position="370"/>
    </location>
</feature>
<reference evidence="1" key="1">
    <citation type="submission" date="2021-02" db="EMBL/GenBank/DDBJ databases">
        <authorList>
            <consortium name="DOE Joint Genome Institute"/>
            <person name="Ahrendt S."/>
            <person name="Looney B.P."/>
            <person name="Miyauchi S."/>
            <person name="Morin E."/>
            <person name="Drula E."/>
            <person name="Courty P.E."/>
            <person name="Chicoki N."/>
            <person name="Fauchery L."/>
            <person name="Kohler A."/>
            <person name="Kuo A."/>
            <person name="Labutti K."/>
            <person name="Pangilinan J."/>
            <person name="Lipzen A."/>
            <person name="Riley R."/>
            <person name="Andreopoulos W."/>
            <person name="He G."/>
            <person name="Johnson J."/>
            <person name="Barry K.W."/>
            <person name="Grigoriev I.V."/>
            <person name="Nagy L."/>
            <person name="Hibbett D."/>
            <person name="Henrissat B."/>
            <person name="Matheny P.B."/>
            <person name="Labbe J."/>
            <person name="Martin F."/>
        </authorList>
    </citation>
    <scope>NUCLEOTIDE SEQUENCE</scope>
    <source>
        <strain evidence="1">EC-137</strain>
    </source>
</reference>
<proteinExistence type="predicted"/>
<keyword evidence="2" id="KW-1185">Reference proteome</keyword>
<accession>A0ACB8QY31</accession>
<evidence type="ECO:0000313" key="1">
    <source>
        <dbReference type="EMBL" id="KAI0036166.1"/>
    </source>
</evidence>
<reference evidence="1" key="2">
    <citation type="journal article" date="2022" name="New Phytol.">
        <title>Evolutionary transition to the ectomycorrhizal habit in the genomes of a hyperdiverse lineage of mushroom-forming fungi.</title>
        <authorList>
            <person name="Looney B."/>
            <person name="Miyauchi S."/>
            <person name="Morin E."/>
            <person name="Drula E."/>
            <person name="Courty P.E."/>
            <person name="Kohler A."/>
            <person name="Kuo A."/>
            <person name="LaButti K."/>
            <person name="Pangilinan J."/>
            <person name="Lipzen A."/>
            <person name="Riley R."/>
            <person name="Andreopoulos W."/>
            <person name="He G."/>
            <person name="Johnson J."/>
            <person name="Nolan M."/>
            <person name="Tritt A."/>
            <person name="Barry K.W."/>
            <person name="Grigoriev I.V."/>
            <person name="Nagy L.G."/>
            <person name="Hibbett D."/>
            <person name="Henrissat B."/>
            <person name="Matheny P.B."/>
            <person name="Labbe J."/>
            <person name="Martin F.M."/>
        </authorList>
    </citation>
    <scope>NUCLEOTIDE SEQUENCE</scope>
    <source>
        <strain evidence="1">EC-137</strain>
    </source>
</reference>